<evidence type="ECO:0000313" key="3">
    <source>
        <dbReference type="Proteomes" id="UP000050909"/>
    </source>
</evidence>
<comment type="caution">
    <text evidence="2">The sequence shown here is derived from an EMBL/GenBank/DDBJ whole genome shotgun (WGS) entry which is preliminary data.</text>
</comment>
<name>A0A0R1H2X3_9LACO</name>
<dbReference type="InterPro" id="IPR029021">
    <property type="entry name" value="Prot-tyrosine_phosphatase-like"/>
</dbReference>
<dbReference type="SUPFAM" id="SSF52799">
    <property type="entry name" value="(Phosphotyrosine protein) phosphatases II"/>
    <property type="match status" value="1"/>
</dbReference>
<organism evidence="2 3">
    <name type="scientific">Amylolactobacillus amylotrophicus DSM 20534</name>
    <dbReference type="NCBI Taxonomy" id="1423722"/>
    <lineage>
        <taxon>Bacteria</taxon>
        <taxon>Bacillati</taxon>
        <taxon>Bacillota</taxon>
        <taxon>Bacilli</taxon>
        <taxon>Lactobacillales</taxon>
        <taxon>Lactobacillaceae</taxon>
        <taxon>Amylolactobacillus</taxon>
    </lineage>
</organism>
<protein>
    <submittedName>
        <fullName evidence="2">Protein tyrosine phosphatase</fullName>
    </submittedName>
</protein>
<comment type="similarity">
    <text evidence="1">Belongs to the protein-tyrosine phosphatase family.</text>
</comment>
<dbReference type="GO" id="GO:0004721">
    <property type="term" value="F:phosphoprotein phosphatase activity"/>
    <property type="evidence" value="ECO:0007669"/>
    <property type="project" value="InterPro"/>
</dbReference>
<keyword evidence="3" id="KW-1185">Reference proteome</keyword>
<sequence length="262" mass="30205">MENKLIGIKSGRNFRELGGYQTSNGKTIKMHKILRSGHLAELDDVDIGLLKNYQLKYDIDFRSKEEVEKEPDRVPEGVQYLYNPVFSSDLTDNSKSIDELLEETDSDPNFGFNNMMLSYEDIVTSSDAQHAYRTFFQFLLENTEEKETLLFHCTAGKDRTGMGAVFLLNALGVDFSTIKQDYLMSNVTTKENYDRLTKLVRDRGGNENTVQAVQALMRVDERYLNHAMNIINNNYGGLNEYTKNIFWMDHDNISQLRNIYLA</sequence>
<gene>
    <name evidence="2" type="ORF">FC62_GL000907</name>
</gene>
<dbReference type="InterPro" id="IPR016130">
    <property type="entry name" value="Tyr_Pase_AS"/>
</dbReference>
<dbReference type="Gene3D" id="3.90.190.10">
    <property type="entry name" value="Protein tyrosine phosphatase superfamily"/>
    <property type="match status" value="1"/>
</dbReference>
<dbReference type="InterPro" id="IPR026893">
    <property type="entry name" value="Tyr/Ser_Pase_IphP-type"/>
</dbReference>
<dbReference type="Proteomes" id="UP000050909">
    <property type="component" value="Unassembled WGS sequence"/>
</dbReference>
<dbReference type="PROSITE" id="PS00383">
    <property type="entry name" value="TYR_PHOSPHATASE_1"/>
    <property type="match status" value="1"/>
</dbReference>
<evidence type="ECO:0000256" key="1">
    <source>
        <dbReference type="ARBA" id="ARBA00009580"/>
    </source>
</evidence>
<proteinExistence type="inferred from homology"/>
<accession>A0A0R1H2X3</accession>
<dbReference type="PATRIC" id="fig|1423722.3.peg.923"/>
<reference evidence="2 3" key="1">
    <citation type="journal article" date="2015" name="Genome Announc.">
        <title>Expanding the biotechnology potential of lactobacilli through comparative genomics of 213 strains and associated genera.</title>
        <authorList>
            <person name="Sun Z."/>
            <person name="Harris H.M."/>
            <person name="McCann A."/>
            <person name="Guo C."/>
            <person name="Argimon S."/>
            <person name="Zhang W."/>
            <person name="Yang X."/>
            <person name="Jeffery I.B."/>
            <person name="Cooney J.C."/>
            <person name="Kagawa T.F."/>
            <person name="Liu W."/>
            <person name="Song Y."/>
            <person name="Salvetti E."/>
            <person name="Wrobel A."/>
            <person name="Rasinkangas P."/>
            <person name="Parkhill J."/>
            <person name="Rea M.C."/>
            <person name="O'Sullivan O."/>
            <person name="Ritari J."/>
            <person name="Douillard F.P."/>
            <person name="Paul Ross R."/>
            <person name="Yang R."/>
            <person name="Briner A.E."/>
            <person name="Felis G.E."/>
            <person name="de Vos W.M."/>
            <person name="Barrangou R."/>
            <person name="Klaenhammer T.R."/>
            <person name="Caufield P.W."/>
            <person name="Cui Y."/>
            <person name="Zhang H."/>
            <person name="O'Toole P.W."/>
        </authorList>
    </citation>
    <scope>NUCLEOTIDE SEQUENCE [LARGE SCALE GENOMIC DNA]</scope>
    <source>
        <strain evidence="2 3">DSM 20534</strain>
    </source>
</reference>
<dbReference type="Pfam" id="PF13350">
    <property type="entry name" value="Y_phosphatase3"/>
    <property type="match status" value="1"/>
</dbReference>
<evidence type="ECO:0000313" key="2">
    <source>
        <dbReference type="EMBL" id="KRK38132.1"/>
    </source>
</evidence>
<dbReference type="AlphaFoldDB" id="A0A0R1H2X3"/>
<dbReference type="EMBL" id="AZCV01000002">
    <property type="protein sequence ID" value="KRK38132.1"/>
    <property type="molecule type" value="Genomic_DNA"/>
</dbReference>
<dbReference type="RefSeq" id="WP_054746297.1">
    <property type="nucleotide sequence ID" value="NZ_AZCV01000002.1"/>
</dbReference>
<dbReference type="PANTHER" id="PTHR31126:SF1">
    <property type="entry name" value="TYROSINE SPECIFIC PROTEIN PHOSPHATASES DOMAIN-CONTAINING PROTEIN"/>
    <property type="match status" value="1"/>
</dbReference>
<dbReference type="PANTHER" id="PTHR31126">
    <property type="entry name" value="TYROSINE-PROTEIN PHOSPHATASE"/>
    <property type="match status" value="1"/>
</dbReference>